<evidence type="ECO:0000259" key="2">
    <source>
        <dbReference type="Pfam" id="PF09917"/>
    </source>
</evidence>
<evidence type="ECO:0000313" key="4">
    <source>
        <dbReference type="Proteomes" id="UP000193963"/>
    </source>
</evidence>
<dbReference type="AlphaFoldDB" id="A0A1X6YTK8"/>
<evidence type="ECO:0000256" key="1">
    <source>
        <dbReference type="SAM" id="SignalP"/>
    </source>
</evidence>
<keyword evidence="1" id="KW-0732">Signal</keyword>
<keyword evidence="4" id="KW-1185">Reference proteome</keyword>
<dbReference type="EMBL" id="FWFN01000002">
    <property type="protein sequence ID" value="SLN30456.1"/>
    <property type="molecule type" value="Genomic_DNA"/>
</dbReference>
<dbReference type="RefSeq" id="WP_085887169.1">
    <property type="nucleotide sequence ID" value="NZ_FWFN01000002.1"/>
</dbReference>
<dbReference type="Pfam" id="PF09917">
    <property type="entry name" value="DUF2147"/>
    <property type="match status" value="1"/>
</dbReference>
<feature type="signal peptide" evidence="1">
    <location>
        <begin position="1"/>
        <end position="31"/>
    </location>
</feature>
<protein>
    <recommendedName>
        <fullName evidence="2">DUF2147 domain-containing protein</fullName>
    </recommendedName>
</protein>
<feature type="chain" id="PRO_5012010371" description="DUF2147 domain-containing protein" evidence="1">
    <location>
        <begin position="32"/>
        <end position="140"/>
    </location>
</feature>
<dbReference type="Gene3D" id="2.40.128.520">
    <property type="match status" value="1"/>
</dbReference>
<name>A0A1X6YTK8_9RHOB</name>
<dbReference type="Proteomes" id="UP000193963">
    <property type="component" value="Unassembled WGS sequence"/>
</dbReference>
<dbReference type="InterPro" id="IPR019223">
    <property type="entry name" value="DUF2147"/>
</dbReference>
<dbReference type="PANTHER" id="PTHR36919:SF2">
    <property type="entry name" value="BLL6627 PROTEIN"/>
    <property type="match status" value="1"/>
</dbReference>
<dbReference type="OrthoDB" id="9811671at2"/>
<reference evidence="3 4" key="1">
    <citation type="submission" date="2017-03" db="EMBL/GenBank/DDBJ databases">
        <authorList>
            <person name="Afonso C.L."/>
            <person name="Miller P.J."/>
            <person name="Scott M.A."/>
            <person name="Spackman E."/>
            <person name="Goraichik I."/>
            <person name="Dimitrov K.M."/>
            <person name="Suarez D.L."/>
            <person name="Swayne D.E."/>
        </authorList>
    </citation>
    <scope>NUCLEOTIDE SEQUENCE [LARGE SCALE GENOMIC DNA]</scope>
    <source>
        <strain evidence="3 4">CECT 7751</strain>
    </source>
</reference>
<organism evidence="3 4">
    <name type="scientific">Pseudooceanicola marinus</name>
    <dbReference type="NCBI Taxonomy" id="396013"/>
    <lineage>
        <taxon>Bacteria</taxon>
        <taxon>Pseudomonadati</taxon>
        <taxon>Pseudomonadota</taxon>
        <taxon>Alphaproteobacteria</taxon>
        <taxon>Rhodobacterales</taxon>
        <taxon>Paracoccaceae</taxon>
        <taxon>Pseudooceanicola</taxon>
    </lineage>
</organism>
<sequence>MMTDQISGKGATLRRVLGGCLLAVMAGQAGAAEPVVGTWASPPDRKGQTGHVVIRDCGGAYCGRLERAFDPEGQEIVTKAVGEMVLRGMEPAAGGAYQGQVYVPLLDKVVAAKVEVQGDQLEVRGCAGIICNSQTWRRVH</sequence>
<proteinExistence type="predicted"/>
<feature type="domain" description="DUF2147" evidence="2">
    <location>
        <begin position="37"/>
        <end position="138"/>
    </location>
</feature>
<evidence type="ECO:0000313" key="3">
    <source>
        <dbReference type="EMBL" id="SLN30456.1"/>
    </source>
</evidence>
<accession>A0A1X6YTK8</accession>
<dbReference type="PANTHER" id="PTHR36919">
    <property type="entry name" value="BLR1215 PROTEIN"/>
    <property type="match status" value="1"/>
</dbReference>
<gene>
    <name evidence="3" type="ORF">PSM7751_01299</name>
</gene>